<dbReference type="EMBL" id="GBRH01200421">
    <property type="protein sequence ID" value="JAD97474.1"/>
    <property type="molecule type" value="Transcribed_RNA"/>
</dbReference>
<sequence>MCQVRMLRLDNICLDGFGLDDLPLVSLHLMRLELIGVTLRNNFCNFSGCLSLEHLEIADCLFQYAKELSSKSLKCLSIKD</sequence>
<protein>
    <submittedName>
        <fullName evidence="1">Uncharacterized protein</fullName>
    </submittedName>
</protein>
<reference evidence="1" key="1">
    <citation type="submission" date="2014-09" db="EMBL/GenBank/DDBJ databases">
        <authorList>
            <person name="Magalhaes I.L.F."/>
            <person name="Oliveira U."/>
            <person name="Santos F.R."/>
            <person name="Vidigal T.H.D.A."/>
            <person name="Brescovit A.D."/>
            <person name="Santos A.J."/>
        </authorList>
    </citation>
    <scope>NUCLEOTIDE SEQUENCE</scope>
    <source>
        <tissue evidence="1">Shoot tissue taken approximately 20 cm above the soil surface</tissue>
    </source>
</reference>
<accession>A0A0A9E9L0</accession>
<organism evidence="1">
    <name type="scientific">Arundo donax</name>
    <name type="common">Giant reed</name>
    <name type="synonym">Donax arundinaceus</name>
    <dbReference type="NCBI Taxonomy" id="35708"/>
    <lineage>
        <taxon>Eukaryota</taxon>
        <taxon>Viridiplantae</taxon>
        <taxon>Streptophyta</taxon>
        <taxon>Embryophyta</taxon>
        <taxon>Tracheophyta</taxon>
        <taxon>Spermatophyta</taxon>
        <taxon>Magnoliopsida</taxon>
        <taxon>Liliopsida</taxon>
        <taxon>Poales</taxon>
        <taxon>Poaceae</taxon>
        <taxon>PACMAD clade</taxon>
        <taxon>Arundinoideae</taxon>
        <taxon>Arundineae</taxon>
        <taxon>Arundo</taxon>
    </lineage>
</organism>
<proteinExistence type="predicted"/>
<dbReference type="PANTHER" id="PTHR34223:SF80">
    <property type="entry name" value="OS11G0205900 PROTEIN"/>
    <property type="match status" value="1"/>
</dbReference>
<dbReference type="AlphaFoldDB" id="A0A0A9E9L0"/>
<evidence type="ECO:0000313" key="1">
    <source>
        <dbReference type="EMBL" id="JAD97474.1"/>
    </source>
</evidence>
<reference evidence="1" key="2">
    <citation type="journal article" date="2015" name="Data Brief">
        <title>Shoot transcriptome of the giant reed, Arundo donax.</title>
        <authorList>
            <person name="Barrero R.A."/>
            <person name="Guerrero F.D."/>
            <person name="Moolhuijzen P."/>
            <person name="Goolsby J.A."/>
            <person name="Tidwell J."/>
            <person name="Bellgard S.E."/>
            <person name="Bellgard M.I."/>
        </authorList>
    </citation>
    <scope>NUCLEOTIDE SEQUENCE</scope>
    <source>
        <tissue evidence="1">Shoot tissue taken approximately 20 cm above the soil surface</tissue>
    </source>
</reference>
<name>A0A0A9E9L0_ARUDO</name>
<dbReference type="PANTHER" id="PTHR34223">
    <property type="entry name" value="OS11G0201299 PROTEIN"/>
    <property type="match status" value="1"/>
</dbReference>
<dbReference type="InterPro" id="IPR053197">
    <property type="entry name" value="F-box_SCFL_complex_component"/>
</dbReference>